<evidence type="ECO:0000259" key="5">
    <source>
        <dbReference type="PROSITE" id="PS51192"/>
    </source>
</evidence>
<evidence type="ECO:0000256" key="1">
    <source>
        <dbReference type="ARBA" id="ARBA00022490"/>
    </source>
</evidence>
<dbReference type="PANTHER" id="PTHR30612:SF0">
    <property type="entry name" value="CHLOROPLAST PROTEIN-TRANSPORTING ATPASE"/>
    <property type="match status" value="1"/>
</dbReference>
<reference evidence="8" key="1">
    <citation type="submission" date="2023-03" db="EMBL/GenBank/DDBJ databases">
        <authorList>
            <person name="Steffen K."/>
            <person name="Cardenas P."/>
        </authorList>
    </citation>
    <scope>NUCLEOTIDE SEQUENCE</scope>
</reference>
<accession>A0AA35TB29</accession>
<evidence type="ECO:0000313" key="9">
    <source>
        <dbReference type="Proteomes" id="UP001174909"/>
    </source>
</evidence>
<dbReference type="Gene3D" id="3.40.50.300">
    <property type="entry name" value="P-loop containing nucleotide triphosphate hydrolases"/>
    <property type="match status" value="3"/>
</dbReference>
<dbReference type="InterPro" id="IPR001650">
    <property type="entry name" value="Helicase_C-like"/>
</dbReference>
<keyword evidence="2" id="KW-0653">Protein transport</keyword>
<organism evidence="8 9">
    <name type="scientific">Geodia barretti</name>
    <name type="common">Barrett's horny sponge</name>
    <dbReference type="NCBI Taxonomy" id="519541"/>
    <lineage>
        <taxon>Eukaryota</taxon>
        <taxon>Metazoa</taxon>
        <taxon>Porifera</taxon>
        <taxon>Demospongiae</taxon>
        <taxon>Heteroscleromorpha</taxon>
        <taxon>Tetractinellida</taxon>
        <taxon>Astrophorina</taxon>
        <taxon>Geodiidae</taxon>
        <taxon>Geodia</taxon>
    </lineage>
</organism>
<dbReference type="GO" id="GO:0005524">
    <property type="term" value="F:ATP binding"/>
    <property type="evidence" value="ECO:0007669"/>
    <property type="project" value="InterPro"/>
</dbReference>
<dbReference type="GO" id="GO:0017038">
    <property type="term" value="P:protein import"/>
    <property type="evidence" value="ECO:0007669"/>
    <property type="project" value="InterPro"/>
</dbReference>
<dbReference type="Pfam" id="PF07517">
    <property type="entry name" value="SecA_DEAD"/>
    <property type="match status" value="1"/>
</dbReference>
<dbReference type="InterPro" id="IPR027417">
    <property type="entry name" value="P-loop_NTPase"/>
</dbReference>
<feature type="domain" description="Helicase C-terminal" evidence="6">
    <location>
        <begin position="1057"/>
        <end position="1227"/>
    </location>
</feature>
<evidence type="ECO:0000256" key="3">
    <source>
        <dbReference type="ARBA" id="ARBA00023010"/>
    </source>
</evidence>
<evidence type="ECO:0000259" key="6">
    <source>
        <dbReference type="PROSITE" id="PS51194"/>
    </source>
</evidence>
<dbReference type="PROSITE" id="PS51192">
    <property type="entry name" value="HELICASE_ATP_BIND_1"/>
    <property type="match status" value="1"/>
</dbReference>
<dbReference type="InterPro" id="IPR000185">
    <property type="entry name" value="SecA"/>
</dbReference>
<evidence type="ECO:0000256" key="4">
    <source>
        <dbReference type="SAM" id="MobiDB-lite"/>
    </source>
</evidence>
<evidence type="ECO:0000313" key="8">
    <source>
        <dbReference type="EMBL" id="CAI8044684.1"/>
    </source>
</evidence>
<evidence type="ECO:0000259" key="7">
    <source>
        <dbReference type="PROSITE" id="PS51196"/>
    </source>
</evidence>
<proteinExistence type="predicted"/>
<comment type="caution">
    <text evidence="8">The sequence shown here is derived from an EMBL/GenBank/DDBJ whole genome shotgun (WGS) entry which is preliminary data.</text>
</comment>
<dbReference type="SMART" id="SM00957">
    <property type="entry name" value="SecA_DEAD"/>
    <property type="match status" value="1"/>
</dbReference>
<dbReference type="GO" id="GO:0006605">
    <property type="term" value="P:protein targeting"/>
    <property type="evidence" value="ECO:0007669"/>
    <property type="project" value="InterPro"/>
</dbReference>
<evidence type="ECO:0000256" key="2">
    <source>
        <dbReference type="ARBA" id="ARBA00022927"/>
    </source>
</evidence>
<dbReference type="InterPro" id="IPR014018">
    <property type="entry name" value="SecA_motor_DEAD"/>
</dbReference>
<feature type="region of interest" description="Disordered" evidence="4">
    <location>
        <begin position="77"/>
        <end position="114"/>
    </location>
</feature>
<feature type="domain" description="SecA family profile" evidence="7">
    <location>
        <begin position="472"/>
        <end position="1216"/>
    </location>
</feature>
<keyword evidence="9" id="KW-1185">Reference proteome</keyword>
<dbReference type="InterPro" id="IPR011115">
    <property type="entry name" value="SecA_DEAD"/>
</dbReference>
<protein>
    <submittedName>
        <fullName evidence="8">Protein translocase subunit SecA</fullName>
    </submittedName>
</protein>
<dbReference type="PROSITE" id="PS51196">
    <property type="entry name" value="SECA_MOTOR_DEAD"/>
    <property type="match status" value="1"/>
</dbReference>
<name>A0AA35TB29_GEOBA</name>
<gene>
    <name evidence="8" type="ORF">GBAR_LOCUS24767</name>
</gene>
<keyword evidence="1" id="KW-0963">Cytoplasm</keyword>
<keyword evidence="3" id="KW-0811">Translocation</keyword>
<keyword evidence="2" id="KW-0813">Transport</keyword>
<dbReference type="PROSITE" id="PS51194">
    <property type="entry name" value="HELICASE_CTER"/>
    <property type="match status" value="1"/>
</dbReference>
<dbReference type="Gene3D" id="3.90.1440.10">
    <property type="entry name" value="SecA, preprotein cross-linking domain"/>
    <property type="match status" value="1"/>
</dbReference>
<feature type="domain" description="Helicase ATP-binding" evidence="5">
    <location>
        <begin position="568"/>
        <end position="713"/>
    </location>
</feature>
<dbReference type="GO" id="GO:0006886">
    <property type="term" value="P:intracellular protein transport"/>
    <property type="evidence" value="ECO:0007669"/>
    <property type="project" value="InterPro"/>
</dbReference>
<dbReference type="PANTHER" id="PTHR30612">
    <property type="entry name" value="SECA INNER MEMBRANE COMPONENT OF SEC PROTEIN SECRETION SYSTEM"/>
    <property type="match status" value="1"/>
</dbReference>
<dbReference type="GO" id="GO:0016020">
    <property type="term" value="C:membrane"/>
    <property type="evidence" value="ECO:0007669"/>
    <property type="project" value="InterPro"/>
</dbReference>
<dbReference type="EMBL" id="CASHTH010003417">
    <property type="protein sequence ID" value="CAI8044684.1"/>
    <property type="molecule type" value="Genomic_DNA"/>
</dbReference>
<dbReference type="Proteomes" id="UP001174909">
    <property type="component" value="Unassembled WGS sequence"/>
</dbReference>
<dbReference type="InterPro" id="IPR014001">
    <property type="entry name" value="Helicase_ATP-bd"/>
</dbReference>
<dbReference type="SUPFAM" id="SSF52540">
    <property type="entry name" value="P-loop containing nucleoside triphosphate hydrolases"/>
    <property type="match status" value="2"/>
</dbReference>
<sequence>MGNSLTKRPSEYNGVSCKCHKSLPPCKKWSQFTEQYICRGADTVEVYVFLGGKYYRIKNSPTYYCNACFWEPQTTMKEQEKNTEAQRQREIMERKEEEQRQRHQKRAEEAQRSLEERMRSRRLMMEIEERKQQMARRAEEAQREVEKQKRFLLEQMERRKQERIAIEREKKQRERREVEYELSRGITEEQSFYSWVWKKEKEKVRQVVEIQTHQRDITLTTPDYQGAECVESIRSREILIGSESEKDIDFEEDTGELFEQLLEAVSEMQISDRTVKKEWLECAQTRFLLQYCQARHLTTVEEQSITYSLVNVRKHLNIEELLSLTKVMGHLIANLDSFTAADNMDETSIFLIHLMDCGISLGYYESIFLNNCLNVLVSVILKDPEFQAMFFQPSPRRWTTQERYYILRIFFQHNVSMANLKCIYHLIQSYSIPFQVVRELFEETPNKLQMSLAEYVKNEPEVDFGTILLEIEKSELLESGTVDRSIMVDLKDILSQVHQNSSEFDLDYKKYLSPVAISAAKLCLTDLRSGSVATERIASAITTLACAVKDTTPFFPHEAQLAALAILILSSSRSVNHLLEVLTGEGKSCIIAMFAAALGMQGKHVDIITSSPILACRDSEDWKQFYSTFGLTVSHNTDFNKVSADKEKDADEAKRKCYKNQILYGTVSSFAADVLREEFQRKEIRCSRSFDAVIADEVDLLLLDEGVKFTYLSHDAAFLHHMEPVIASVWAVVGQYRPLKTADGYIFYARDQYPFFEAIFEVICSECQFNDVLDIIELAEKTGFISKEIQLKLVEGSHEEKREAIKCINTDTIIEIIQEVRKCTGLFLVPYIVGQDGQIISTKSYLAHSPMEYTKNILIFDHGVATALYSRTELAEGTVEKVQDNIEFSSTAEGHGDNEMLIVPLFLETFVTHQLPVYVNSAIQCLQMLEDREYAIMDGRIIPVDFQNSGILELNKKWGAGLQQMLEMKHGLCLSPMSVVTNFMSHIELFSRYKYNGIYGLSGTLSIECSATKELLKELFNVKVGCVPCHKHRKIYEKDAIIVNGSNEDWFREITKAVDDAVEPKPWKGSGRAVLILCEDIRTAEQLRRHVLQRKLAKYTEKTVKLYAYSSSDETKTIDHTMTPGEIIIATNLAGRGTDLKVTEEVKESGGLFCILTFLARNRRVELQAFGRAARKGDPGSAQCIIHAASLSQHYRNCDAESMRKLREDAENVRLRTMMKRDIKQVQCKEALFKKHCKALERIHSLLGHRDDIKIIIDCLNEVWGQWLQMKNEEILGETRNEEILHEELDAQHRNWIIKIDGDVLSFPFINYYHLMKFANNLLISMKEENLARAHRYYSKSIELEPRYAFIAHYNRAYCTIVKKGSNYKKEALEDLENASNTLVNYMSDVTYVLQCVTLLMKKNSNEGIQDSENDEGFTVQMKTRIQILHFLSNNMEESIKIIQEMKESDNIASNPIGIFSLIPSLHGTTHRELYGLWNQGLEMMFSLKTKPAFCWSAAVVCTLGVAQLITGVVLCVCTVGTTASIGVTLIVEGISDCMDGIIGMWRGEFSWTSWGLSKAAGLTLSIFSGGISRVVTKVPKIAKVAKVANQIRKEFGAATKMVNVGYSKCIKGNLKHVLKYVGKEFVEQAAMQGLSLIEKEVLDGVCRMIGDLCKEQAKNSIQTSFMQGVLGRYTNILVVLKLPTHMIVENSQLPPAFVRQACDFFTGLGDEAVKALVSTSDIEQILKKASSKLFQKLIKLCKPGKSVHAVMEIVRTGGIVVEAQNQIRVLVQRFIPEAEKLCEGYEKSKTLPPLEQQSASTISDSPSVLHLKEKLIDILEDILASAIATILKQTIGAEVNSFVNKKINHVGQKLLRDCMKTDQTLRAIKAGQRANYNRFMNQPTRENPKISSYIRSMEDSKSPGTLLELNAAVSLPEYGRGVAIYEIKNVKKCLSCTIDPCHTKASSPNIELIYTPPREKYFQGHYDVVLKGKRVKIEPGSGGCLFHAYVLGLNPKLSREERRQHVAIMRQKVVKCYKTQPELWHDYILQRVGIESVKSLKQQPVLTQSGPLTLWRPRVSPFDV</sequence>